<feature type="region of interest" description="Disordered" evidence="1">
    <location>
        <begin position="954"/>
        <end position="975"/>
    </location>
</feature>
<feature type="compositionally biased region" description="Low complexity" evidence="1">
    <location>
        <begin position="220"/>
        <end position="243"/>
    </location>
</feature>
<feature type="region of interest" description="Disordered" evidence="1">
    <location>
        <begin position="182"/>
        <end position="243"/>
    </location>
</feature>
<feature type="region of interest" description="Disordered" evidence="1">
    <location>
        <begin position="322"/>
        <end position="361"/>
    </location>
</feature>
<keyword evidence="3" id="KW-1185">Reference proteome</keyword>
<dbReference type="InterPro" id="IPR019021">
    <property type="entry name" value="Mms22"/>
</dbReference>
<feature type="region of interest" description="Disordered" evidence="1">
    <location>
        <begin position="393"/>
        <end position="421"/>
    </location>
</feature>
<feature type="compositionally biased region" description="Basic and acidic residues" evidence="1">
    <location>
        <begin position="189"/>
        <end position="202"/>
    </location>
</feature>
<feature type="compositionally biased region" description="Polar residues" evidence="1">
    <location>
        <begin position="446"/>
        <end position="456"/>
    </location>
</feature>
<feature type="region of interest" description="Disordered" evidence="1">
    <location>
        <begin position="435"/>
        <end position="457"/>
    </location>
</feature>
<evidence type="ECO:0000313" key="2">
    <source>
        <dbReference type="EMBL" id="KAK6359290.1"/>
    </source>
</evidence>
<dbReference type="Pfam" id="PF09462">
    <property type="entry name" value="Mus7"/>
    <property type="match status" value="1"/>
</dbReference>
<proteinExistence type="predicted"/>
<feature type="compositionally biased region" description="Basic residues" evidence="1">
    <location>
        <begin position="76"/>
        <end position="90"/>
    </location>
</feature>
<dbReference type="GO" id="GO:0031297">
    <property type="term" value="P:replication fork processing"/>
    <property type="evidence" value="ECO:0007669"/>
    <property type="project" value="InterPro"/>
</dbReference>
<organism evidence="2 3">
    <name type="scientific">Orbilia brochopaga</name>
    <dbReference type="NCBI Taxonomy" id="3140254"/>
    <lineage>
        <taxon>Eukaryota</taxon>
        <taxon>Fungi</taxon>
        <taxon>Dikarya</taxon>
        <taxon>Ascomycota</taxon>
        <taxon>Pezizomycotina</taxon>
        <taxon>Orbiliomycetes</taxon>
        <taxon>Orbiliales</taxon>
        <taxon>Orbiliaceae</taxon>
        <taxon>Orbilia</taxon>
    </lineage>
</organism>
<gene>
    <name evidence="2" type="ORF">TWF696_000452</name>
</gene>
<dbReference type="GO" id="GO:0035361">
    <property type="term" value="C:Cul8-RING ubiquitin ligase complex"/>
    <property type="evidence" value="ECO:0007669"/>
    <property type="project" value="TreeGrafter"/>
</dbReference>
<accession>A0AAV9VHP5</accession>
<evidence type="ECO:0000313" key="3">
    <source>
        <dbReference type="Proteomes" id="UP001375240"/>
    </source>
</evidence>
<feature type="compositionally biased region" description="Low complexity" evidence="1">
    <location>
        <begin position="690"/>
        <end position="710"/>
    </location>
</feature>
<dbReference type="GO" id="GO:0000724">
    <property type="term" value="P:double-strand break repair via homologous recombination"/>
    <property type="evidence" value="ECO:0007669"/>
    <property type="project" value="TreeGrafter"/>
</dbReference>
<dbReference type="Proteomes" id="UP001375240">
    <property type="component" value="Unassembled WGS sequence"/>
</dbReference>
<feature type="compositionally biased region" description="Basic and acidic residues" evidence="1">
    <location>
        <begin position="723"/>
        <end position="732"/>
    </location>
</feature>
<feature type="region of interest" description="Disordered" evidence="1">
    <location>
        <begin position="473"/>
        <end position="540"/>
    </location>
</feature>
<feature type="compositionally biased region" description="Low complexity" evidence="1">
    <location>
        <begin position="631"/>
        <end position="646"/>
    </location>
</feature>
<reference evidence="2 3" key="1">
    <citation type="submission" date="2019-10" db="EMBL/GenBank/DDBJ databases">
        <authorList>
            <person name="Palmer J.M."/>
        </authorList>
    </citation>
    <scope>NUCLEOTIDE SEQUENCE [LARGE SCALE GENOMIC DNA]</scope>
    <source>
        <strain evidence="2 3">TWF696</strain>
    </source>
</reference>
<comment type="caution">
    <text evidence="2">The sequence shown here is derived from an EMBL/GenBank/DDBJ whole genome shotgun (WGS) entry which is preliminary data.</text>
</comment>
<feature type="compositionally biased region" description="Basic and acidic residues" evidence="1">
    <location>
        <begin position="648"/>
        <end position="663"/>
    </location>
</feature>
<evidence type="ECO:0000256" key="1">
    <source>
        <dbReference type="SAM" id="MobiDB-lite"/>
    </source>
</evidence>
<protein>
    <recommendedName>
        <fullName evidence="4">Mus7/MMS22 family-domain-containing protein</fullName>
    </recommendedName>
</protein>
<feature type="compositionally biased region" description="Acidic residues" evidence="1">
    <location>
        <begin position="339"/>
        <end position="355"/>
    </location>
</feature>
<dbReference type="PANTHER" id="PTHR28122">
    <property type="entry name" value="E3 UBIQUITIN-PROTEIN LIGASE SUBSTRATE RECEPTOR MMS22"/>
    <property type="match status" value="1"/>
</dbReference>
<sequence>MTDWKALGYVPDSEGEDDDDILLSLPNTIVPAITQKSTDAPKDGEGHGNTQNSQLAIYDFPSSSAEVGDIPSSSRGRSRGRPFRRGRGTKRLSVGGSHRPKKQARIEKSTDVDDVAPTEPPLLTVSPAQNGNAIEDLLPRFSSSQHDLAEAGASQSNPIDTAIEDGADGLRGLVLDGKPAEISAPLGSEVERVDLVDQHGPESEPEETAQIQPVPPSSPPLLSRHIPPESSMESPAPATPASARSLVEVRIPTPHTGLTDPAIGMNLQSSSDGLRIAPDDFTAGVVRNLRERKPIQLNPYLLEEQKYTSVWKSRGLKPIKYVYSETPQRPNRKEPRDDSQEDDWTVPGVEDDEETQTAGAQTQSFHSILGDEPTLTQVSENDTLPVLDELYTISNHERPPSPGVKTTSNGNKRQKILYDPRPSVRTRRIMAAAKASLNRDKPVASETINISRSPKTPNAAAKRVFSMFDLESSDHESLPSSAPASATRRRILVDSDESEGERPSVAKLPSLTSSSESGSSNTSDASESPEVDSERREKEISRLQRKVRGVLPASYLRLNQTAAEAPAHTRAIHPHNSPERRPMVRGMAQMRIRSRASPPSGSMANPLDLSSGESTEEDTPKATKAPRALTARSSSISQPSASLRQSRFGRDYAFEDDTIDRMLSRPSGSKSGHSKNRSSKPKRLKQSKLTSSDSRQTSASAARASTGQRGPRVKPAALSIVDACKRYRETKGSKPPQFMRVAERRARKKKDNGRHLPDRKVIKIDRLLDDETDGEDTLTKWRRAKLARSSSSGSISSTTVGPSSNANIRPASGVSKPPDIFGKRTTFLQTKILQKGQAKPPILISEPVETRIVYRPVAIPPRRRQSRIDQIARRLQQKLIDDPIELGTPEPEITQDVAAPQRRLPDRPRTAWINKPPEQYFVNARNEVFNKDGKLPPNQIRRPRKPLAPKRIERRRSPAAFQPPERSIPVPDVMDVDAGNDKELLSFENMPPMGTRFSNDFDIKVPEPKSLFGATTFLGSGCLFKALKTPAGSTSPSSRSRIASQIFFGDNVDWDVYDEAVGSQFEVCISSFLQKAEEHLSGTLSQSDDAELILDLRRFFRYVIDYLSTSIYFSDLIDIVSFAGRFFDVINDAVLKVTSLEPLDASHSDAEFVTLFKTEVCSYTSVILHQIASILGDEVMAQKTRIEELRVEVLYRLISTLMGIGLSEIQTSISKTSLPIIKNGKIDRDAVHLESWIIAYHTSQLINTGAARRTLFWEAVNDAVRLTALKQSKDVEIFESAWRTLFRLLPLSIVDAWGRISSLPEDRYLPENWHFIQELIGQVFHVYNAAGTRDQKVANGYIKALFNRCLILLRDWKWANAELIIAALYDFLAKRGLNNLPGEVDLGPPKFLQHLDNPMFDLNTPETSFTIFLKILALGMHGLKKSSGDKVVNGLIIRLLPNHGRTLLKEEELLQADLDNLRNQHDLMTAVYFGVGHTAKKRVITHVRRLVNPETSHSQACTLSLKTWSNIIMFELADEKKPEILEALMEWHSRIIQITIHLLKDLKVQADQARRATLDEARIENINRNAQANKPSLEAILSTAIGLLDLAFRSPNCDFYSAQLLLPSHSIKGLFSVSHSLPQKLIAEVVNVISSHVRVCQNFGFSTAQDESQTWAGFDNAESDEIRKEAGKQLLDEIYDPLFELINNYFATEETHLDQVLIPCIQVWIELGSLLVQCGLKSWGDYFNAYRKNWFSMIDTDNKKTYSVNYVANILRIDGSVYDSHKSQILQVWLSSLVERGSLLKFQHELTSIIFNYDLSNVLFSNMPFEVDPELECYKISLRDFKERRLSLVSTLLENMQKEMFRLQVAADHRQLSSTKMEYSRMLQDLMNAMKSNYTEIQSHDQTAATGMRAVTSYVNFCQQVVELLQQYSTDICPIDKFFVDSVTFPLPVNDPIYVASKLKGYALKLGKSGGFTSFVQFFQNTCGRVAVEGQQSYFSEQVFNAFESQSERECMAAGRATLREVCVHAVFSTYTRQAFQNLATLVLAVPIVMVMTKTVRGLVREYDGLEEGREMDRHISGFLIASLDAAAAALEGFIHRQISMRRPGSLALYMLELLVQLVCECNRMVNLMYPRMTDVSDDLLLQDLLKVAVRSLSRLKQWLHGSVQMPEKLGLSIYQKKLSFRVERDKFSEEFRRELKSWKVEGNNEVVIQRLGGRKTVPWKHLVFDNGDDHLRRLIPMLERVIAEASGGICEDIVLEVDEKAWDRARRPMVQLADMLFNPHLTVAGSLPMFRRSADADTLTCDMDCETTDTSDVFDMLD</sequence>
<feature type="region of interest" description="Disordered" evidence="1">
    <location>
        <begin position="33"/>
        <end position="164"/>
    </location>
</feature>
<feature type="compositionally biased region" description="Basic residues" evidence="1">
    <location>
        <begin position="672"/>
        <end position="686"/>
    </location>
</feature>
<feature type="region of interest" description="Disordered" evidence="1">
    <location>
        <begin position="594"/>
        <end position="755"/>
    </location>
</feature>
<dbReference type="GO" id="GO:0005634">
    <property type="term" value="C:nucleus"/>
    <property type="evidence" value="ECO:0007669"/>
    <property type="project" value="InterPro"/>
</dbReference>
<dbReference type="EMBL" id="JAVHNQ010000001">
    <property type="protein sequence ID" value="KAK6359290.1"/>
    <property type="molecule type" value="Genomic_DNA"/>
</dbReference>
<feature type="compositionally biased region" description="Low complexity" evidence="1">
    <location>
        <begin position="789"/>
        <end position="804"/>
    </location>
</feature>
<dbReference type="PANTHER" id="PTHR28122:SF1">
    <property type="entry name" value="E3 UBIQUITIN-PROTEIN LIGASE SUBSTRATE RECEPTOR MMS22"/>
    <property type="match status" value="1"/>
</dbReference>
<feature type="region of interest" description="Disordered" evidence="1">
    <location>
        <begin position="785"/>
        <end position="820"/>
    </location>
</feature>
<feature type="compositionally biased region" description="Low complexity" evidence="1">
    <location>
        <begin position="510"/>
        <end position="528"/>
    </location>
</feature>
<feature type="compositionally biased region" description="Polar residues" evidence="1">
    <location>
        <begin position="48"/>
        <end position="65"/>
    </location>
</feature>
<evidence type="ECO:0008006" key="4">
    <source>
        <dbReference type="Google" id="ProtNLM"/>
    </source>
</evidence>
<feature type="region of interest" description="Disordered" evidence="1">
    <location>
        <begin position="1"/>
        <end position="21"/>
    </location>
</feature>
<name>A0AAV9VHP5_9PEZI</name>